<dbReference type="Proteomes" id="UP000199627">
    <property type="component" value="Unassembled WGS sequence"/>
</dbReference>
<keyword evidence="3" id="KW-1185">Reference proteome</keyword>
<evidence type="ECO:0000313" key="3">
    <source>
        <dbReference type="Proteomes" id="UP000199627"/>
    </source>
</evidence>
<name>A0A1H1ASJ9_9FLAO</name>
<proteinExistence type="predicted"/>
<dbReference type="RefSeq" id="WP_089755172.1">
    <property type="nucleotide sequence ID" value="NZ_FNKL01000002.1"/>
</dbReference>
<feature type="region of interest" description="Disordered" evidence="1">
    <location>
        <begin position="433"/>
        <end position="470"/>
    </location>
</feature>
<accession>A0A1H1ASJ9</accession>
<gene>
    <name evidence="2" type="ORF">SAMN05421664_1559</name>
</gene>
<dbReference type="STRING" id="311333.SAMN05421664_1559"/>
<dbReference type="EMBL" id="FNKL01000002">
    <property type="protein sequence ID" value="SDQ42491.1"/>
    <property type="molecule type" value="Genomic_DNA"/>
</dbReference>
<evidence type="ECO:0000256" key="1">
    <source>
        <dbReference type="SAM" id="MobiDB-lite"/>
    </source>
</evidence>
<reference evidence="3" key="1">
    <citation type="submission" date="2016-10" db="EMBL/GenBank/DDBJ databases">
        <authorList>
            <person name="Varghese N."/>
            <person name="Submissions S."/>
        </authorList>
    </citation>
    <scope>NUCLEOTIDE SEQUENCE [LARGE SCALE GENOMIC DNA]</scope>
    <source>
        <strain evidence="3">DSM 17072</strain>
    </source>
</reference>
<organism evidence="2 3">
    <name type="scientific">Chryseobacterium soldanellicola</name>
    <dbReference type="NCBI Taxonomy" id="311333"/>
    <lineage>
        <taxon>Bacteria</taxon>
        <taxon>Pseudomonadati</taxon>
        <taxon>Bacteroidota</taxon>
        <taxon>Flavobacteriia</taxon>
        <taxon>Flavobacteriales</taxon>
        <taxon>Weeksellaceae</taxon>
        <taxon>Chryseobacterium group</taxon>
        <taxon>Chryseobacterium</taxon>
    </lineage>
</organism>
<dbReference type="OrthoDB" id="1207102at2"/>
<protein>
    <submittedName>
        <fullName evidence="2">Uncharacterized protein</fullName>
    </submittedName>
</protein>
<sequence>MGTAGIKKALIKEPKQNVKKYGTGTIIELGHSQNSVTVYLDKTCLGPNTKNPETTISGVKWFLIREHVWTDFKQLYPQLRPSEFFQTLTTENKDHKILEGNNKVINVGDVKTSVGNIGVIHLLIPYTAFPETEGVEYLRIVGLDKPQVLYCHFKFPEHGYIPLENNEKKATYGQTVDVEVYTHLLPNFENRSDKFVFDVELINKGKAVAVQKNVEILTPGSFQYNARKSLRFLIDPEWQKNHNGQQLDEKFYLRLKGSIGFTAPVLISADAVRDSGQYDSEKATADWMRMEHGKWVYDNSRELLVPYNSMSSLLAQFENEKNNQIQYIGDIKYLKKEYDPCGYSKITIKDENDGDRTPLVIFDEDDANLDRTSQIFGITAGDSRKKISITLDKLTTKDVFCQGLLLDEGQKHTTQTNVFQVEKVIAAIRNKDGFPTQEDSTHNQQQKNAGIATTKENKTDYDVSKSDKSYNPSQIQQWQSGVDYKFEGDSKMIVMPKYFYNKTFLDGKINKYPAQVTNMLWLFNYFILSDDMAQNYFVPISTCRYPNQIAKIKVYPDIEWEVAFMVTVGKGYSGKIKYSRERLNGYHQNYNFRYLKSELNIEGTQTSNLGWVLKAKAVENGKEHEIGIESIKKVIDTAVGAFNMTRQYLEVFNPSHSDGTPSLAQSRRVIEVDFAIDPPNIGFALGWKFGKASTNEIVPIYTGGLKADPLIGLTIAVDLVPLIKFLGPIGRVISWIIQFIEWLSKSDLYITFEVSLPVKADLSLSYNRVDGFSNRGKQKMWVEPGVTLRAGCKSNEVVLIPTTTRNGVTEASEVEKWKVEGNVATSLTFEKEWGFDKGPGKYYEKSTVNFKGAKMTIVVSELISNRRIDFKPTHQQVFTIIEEPKDPIYDSGKIYIEEKK</sequence>
<evidence type="ECO:0000313" key="2">
    <source>
        <dbReference type="EMBL" id="SDQ42491.1"/>
    </source>
</evidence>
<dbReference type="AlphaFoldDB" id="A0A1H1ASJ9"/>
<feature type="compositionally biased region" description="Basic and acidic residues" evidence="1">
    <location>
        <begin position="455"/>
        <end position="468"/>
    </location>
</feature>